<feature type="coiled-coil region" evidence="1">
    <location>
        <begin position="19"/>
        <end position="49"/>
    </location>
</feature>
<name>A0A0F7L7X5_9VIRU</name>
<sequence length="100" mass="11640">MIQYLIRQSKINIIKLTQMKIKEEELSLIQEQQKQLNELVHNIGMLESQKHGLLHDIAGANKEIEDYKEVLEAEYGPIEINLEDGSYTKIEEDVESNKED</sequence>
<keyword evidence="1" id="KW-0175">Coiled coil</keyword>
<accession>A0A0F7L7X5</accession>
<organism evidence="2">
    <name type="scientific">uncultured marine virus</name>
    <dbReference type="NCBI Taxonomy" id="186617"/>
    <lineage>
        <taxon>Viruses</taxon>
        <taxon>environmental samples</taxon>
    </lineage>
</organism>
<evidence type="ECO:0000256" key="1">
    <source>
        <dbReference type="SAM" id="Coils"/>
    </source>
</evidence>
<protein>
    <submittedName>
        <fullName evidence="2">Uncharacterized protein</fullName>
    </submittedName>
</protein>
<reference evidence="2" key="1">
    <citation type="journal article" date="2015" name="Front. Microbiol.">
        <title>Combining genomic sequencing methods to explore viral diversity and reveal potential virus-host interactions.</title>
        <authorList>
            <person name="Chow C.E."/>
            <person name="Winget D.M."/>
            <person name="White R.A.III."/>
            <person name="Hallam S.J."/>
            <person name="Suttle C.A."/>
        </authorList>
    </citation>
    <scope>NUCLEOTIDE SEQUENCE</scope>
    <source>
        <strain evidence="2">Oxic3_1</strain>
    </source>
</reference>
<dbReference type="EMBL" id="KR029607">
    <property type="protein sequence ID" value="AKH48669.1"/>
    <property type="molecule type" value="Genomic_DNA"/>
</dbReference>
<proteinExistence type="predicted"/>
<reference evidence="2" key="2">
    <citation type="submission" date="2015-03" db="EMBL/GenBank/DDBJ databases">
        <authorList>
            <person name="Chow C.-E.T."/>
            <person name="Winget D.M."/>
            <person name="White R.A.III."/>
            <person name="Hallam S.J."/>
            <person name="Suttle C.A."/>
        </authorList>
    </citation>
    <scope>NUCLEOTIDE SEQUENCE</scope>
    <source>
        <strain evidence="2">Oxic3_1</strain>
    </source>
</reference>
<evidence type="ECO:0000313" key="2">
    <source>
        <dbReference type="EMBL" id="AKH48669.1"/>
    </source>
</evidence>